<dbReference type="GO" id="GO:0005672">
    <property type="term" value="C:transcription factor TFIIA complex"/>
    <property type="evidence" value="ECO:0007669"/>
    <property type="project" value="InterPro"/>
</dbReference>
<dbReference type="Gene3D" id="1.10.287.100">
    <property type="match status" value="1"/>
</dbReference>
<name>A0A1C7M2N6_GRIFR</name>
<evidence type="ECO:0000256" key="3">
    <source>
        <dbReference type="ARBA" id="ARBA00023163"/>
    </source>
</evidence>
<dbReference type="GO" id="GO:0006367">
    <property type="term" value="P:transcription initiation at RNA polymerase II promoter"/>
    <property type="evidence" value="ECO:0007669"/>
    <property type="project" value="InterPro"/>
</dbReference>
<dbReference type="CDD" id="cd07976">
    <property type="entry name" value="TFIIA_alpha_beta_like"/>
    <property type="match status" value="1"/>
</dbReference>
<comment type="caution">
    <text evidence="7">The sequence shown here is derived from an EMBL/GenBank/DDBJ whole genome shotgun (WGS) entry which is preliminary data.</text>
</comment>
<gene>
    <name evidence="7" type="primary">toa1</name>
    <name evidence="7" type="ORF">A0H81_09355</name>
</gene>
<evidence type="ECO:0000256" key="1">
    <source>
        <dbReference type="ARBA" id="ARBA00004123"/>
    </source>
</evidence>
<dbReference type="FunFam" id="1.10.287.100:FF:000001">
    <property type="entry name" value="Transcription initiation factor IIA subunit"/>
    <property type="match status" value="1"/>
</dbReference>
<accession>A0A1C7M2N6</accession>
<dbReference type="EMBL" id="LUGG01000013">
    <property type="protein sequence ID" value="OBZ70666.1"/>
    <property type="molecule type" value="Genomic_DNA"/>
</dbReference>
<keyword evidence="7" id="KW-0396">Initiation factor</keyword>
<evidence type="ECO:0000313" key="8">
    <source>
        <dbReference type="Proteomes" id="UP000092993"/>
    </source>
</evidence>
<feature type="region of interest" description="Disordered" evidence="6">
    <location>
        <begin position="132"/>
        <end position="225"/>
    </location>
</feature>
<dbReference type="SMART" id="SM01371">
    <property type="entry name" value="TFIIA"/>
    <property type="match status" value="1"/>
</dbReference>
<dbReference type="AlphaFoldDB" id="A0A1C7M2N6"/>
<organism evidence="7 8">
    <name type="scientific">Grifola frondosa</name>
    <name type="common">Maitake</name>
    <name type="synonym">Polyporus frondosus</name>
    <dbReference type="NCBI Taxonomy" id="5627"/>
    <lineage>
        <taxon>Eukaryota</taxon>
        <taxon>Fungi</taxon>
        <taxon>Dikarya</taxon>
        <taxon>Basidiomycota</taxon>
        <taxon>Agaricomycotina</taxon>
        <taxon>Agaricomycetes</taxon>
        <taxon>Polyporales</taxon>
        <taxon>Grifolaceae</taxon>
        <taxon>Grifola</taxon>
    </lineage>
</organism>
<keyword evidence="4" id="KW-0539">Nucleus</keyword>
<evidence type="ECO:0000256" key="2">
    <source>
        <dbReference type="ARBA" id="ARBA00010059"/>
    </source>
</evidence>
<feature type="compositionally biased region" description="Pro residues" evidence="6">
    <location>
        <begin position="494"/>
        <end position="506"/>
    </location>
</feature>
<dbReference type="PANTHER" id="PTHR12694:SF8">
    <property type="entry name" value="TRANSCRIPTION INITIATION FACTOR IIA SUBUNIT 1"/>
    <property type="match status" value="1"/>
</dbReference>
<keyword evidence="3" id="KW-0804">Transcription</keyword>
<evidence type="ECO:0000313" key="7">
    <source>
        <dbReference type="EMBL" id="OBZ70666.1"/>
    </source>
</evidence>
<proteinExistence type="inferred from homology"/>
<dbReference type="SUPFAM" id="SSF47396">
    <property type="entry name" value="Transcription factor IIA (TFIIA), alpha-helical domain"/>
    <property type="match status" value="1"/>
</dbReference>
<dbReference type="Proteomes" id="UP000092993">
    <property type="component" value="Unassembled WGS sequence"/>
</dbReference>
<dbReference type="Gene3D" id="2.30.18.10">
    <property type="entry name" value="Transcription factor IIA (TFIIA), beta-barrel domain"/>
    <property type="match status" value="1"/>
</dbReference>
<dbReference type="GO" id="GO:0003743">
    <property type="term" value="F:translation initiation factor activity"/>
    <property type="evidence" value="ECO:0007669"/>
    <property type="project" value="UniProtKB-KW"/>
</dbReference>
<sequence length="620" mass="65901">MSNKIVPSIYRAVIDDVIASMKSEFEEYGVGEEVLAELQSKWETKVIASHVADFEPVAAPAPAPHPAYPPHPMHAMAHSHYPNHNPYAPQHHQLAPPQMQPGAPHVKTEPIDNRYMLKPACGCCRKSPKWSGASPSYGSLPPPGPAATAQPAPARVPQTDGPSSSSSDSPTPPPSQNYAPRSSHPSLPQPPTASAKPEDSEAINSDLDDSDSDNDQEGDEGGSADTDIVFCTYDKVARVKNKWKCILKDGMIHINGKDYLFMKCTGVYSKPSHNMKGVYISLLLAGLSQAVQVYLNPSPALPPRLSASRGSAALSRHLGLEQFEPLGEDSPLLNGQQESFVGQGLGSAMLLTISEEVAKDVIPSTLKLAFTLASKPSLSSLSILIPSYIDRAQHVYSHVFSQASAPSIPPTAEILSVLSPTFAPYLAEMTALVDFLESDEVPTDKFAAFALTGSQRWRSSTGAQPGLKLAVVTVPMDALVKRQDTDASDLLQPPQSPLPGPSPGPAEPIGSVSTCFESAAACGNATDGCSGHGECVQASKAGKTCFVDRVRAEGHQRAICAARRYDCDAGAADCGIRGTAVGRCSARAVFFSDYVKLSVPRPDQNRAQGYSPNFTLKNRG</sequence>
<feature type="region of interest" description="Disordered" evidence="6">
    <location>
        <begin position="82"/>
        <end position="103"/>
    </location>
</feature>
<protein>
    <recommendedName>
        <fullName evidence="5">Transcription initiation factor IIA large subunit</fullName>
    </recommendedName>
</protein>
<feature type="compositionally biased region" description="Polar residues" evidence="6">
    <location>
        <begin position="177"/>
        <end position="186"/>
    </location>
</feature>
<evidence type="ECO:0000256" key="6">
    <source>
        <dbReference type="SAM" id="MobiDB-lite"/>
    </source>
</evidence>
<keyword evidence="7" id="KW-0648">Protein biosynthesis</keyword>
<dbReference type="InterPro" id="IPR009088">
    <property type="entry name" value="TFIIA_b-brl"/>
</dbReference>
<dbReference type="OrthoDB" id="6275927at2759"/>
<comment type="subcellular location">
    <subcellularLocation>
        <location evidence="1">Nucleus</location>
    </subcellularLocation>
</comment>
<dbReference type="PANTHER" id="PTHR12694">
    <property type="entry name" value="TRANSCRIPTION INITIATION FACTOR IIA SUBUNIT 1"/>
    <property type="match status" value="1"/>
</dbReference>
<dbReference type="Pfam" id="PF03153">
    <property type="entry name" value="TFIIA"/>
    <property type="match status" value="2"/>
</dbReference>
<evidence type="ECO:0000256" key="5">
    <source>
        <dbReference type="ARBA" id="ARBA00074154"/>
    </source>
</evidence>
<feature type="compositionally biased region" description="Low complexity" evidence="6">
    <location>
        <begin position="146"/>
        <end position="169"/>
    </location>
</feature>
<feature type="region of interest" description="Disordered" evidence="6">
    <location>
        <begin position="486"/>
        <end position="509"/>
    </location>
</feature>
<evidence type="ECO:0000256" key="4">
    <source>
        <dbReference type="ARBA" id="ARBA00023242"/>
    </source>
</evidence>
<keyword evidence="8" id="KW-1185">Reference proteome</keyword>
<dbReference type="STRING" id="5627.A0A1C7M2N6"/>
<dbReference type="SUPFAM" id="SSF50784">
    <property type="entry name" value="Transcription factor IIA (TFIIA), beta-barrel domain"/>
    <property type="match status" value="1"/>
</dbReference>
<reference evidence="7 8" key="1">
    <citation type="submission" date="2016-03" db="EMBL/GenBank/DDBJ databases">
        <title>Whole genome sequencing of Grifola frondosa 9006-11.</title>
        <authorList>
            <person name="Min B."/>
            <person name="Park H."/>
            <person name="Kim J.-G."/>
            <person name="Cho H."/>
            <person name="Oh Y.-L."/>
            <person name="Kong W.-S."/>
            <person name="Choi I.-G."/>
        </authorList>
    </citation>
    <scope>NUCLEOTIDE SEQUENCE [LARGE SCALE GENOMIC DNA]</scope>
    <source>
        <strain evidence="7 8">9006-11</strain>
    </source>
</reference>
<comment type="similarity">
    <text evidence="2">Belongs to the TFIIA subunit 1 family.</text>
</comment>
<dbReference type="InterPro" id="IPR004855">
    <property type="entry name" value="TFIIA_asu/bsu"/>
</dbReference>
<feature type="compositionally biased region" description="Acidic residues" evidence="6">
    <location>
        <begin position="206"/>
        <end position="222"/>
    </location>
</feature>